<keyword evidence="3 8" id="KW-0812">Transmembrane</keyword>
<dbReference type="OrthoDB" id="6229420at2759"/>
<keyword evidence="5 8" id="KW-0472">Membrane</keyword>
<evidence type="ECO:0000256" key="3">
    <source>
        <dbReference type="ARBA" id="ARBA00022692"/>
    </source>
</evidence>
<accession>A0A9P0L8K2</accession>
<evidence type="ECO:0000256" key="1">
    <source>
        <dbReference type="ARBA" id="ARBA00004141"/>
    </source>
</evidence>
<evidence type="ECO:0000313" key="10">
    <source>
        <dbReference type="Proteomes" id="UP001152888"/>
    </source>
</evidence>
<evidence type="ECO:0000256" key="6">
    <source>
        <dbReference type="ARBA" id="ARBA00023180"/>
    </source>
</evidence>
<evidence type="ECO:0000313" key="9">
    <source>
        <dbReference type="EMBL" id="CAH1986352.1"/>
    </source>
</evidence>
<gene>
    <name evidence="9" type="ORF">ACAOBT_LOCUS17198</name>
</gene>
<reference evidence="9" key="1">
    <citation type="submission" date="2022-03" db="EMBL/GenBank/DDBJ databases">
        <authorList>
            <person name="Sayadi A."/>
        </authorList>
    </citation>
    <scope>NUCLEOTIDE SEQUENCE</scope>
</reference>
<comment type="similarity">
    <text evidence="2">Belongs to the prominin family.</text>
</comment>
<feature type="transmembrane region" description="Helical" evidence="8">
    <location>
        <begin position="503"/>
        <end position="531"/>
    </location>
</feature>
<dbReference type="AlphaFoldDB" id="A0A9P0L8K2"/>
<organism evidence="9 10">
    <name type="scientific">Acanthoscelides obtectus</name>
    <name type="common">Bean weevil</name>
    <name type="synonym">Bruchus obtectus</name>
    <dbReference type="NCBI Taxonomy" id="200917"/>
    <lineage>
        <taxon>Eukaryota</taxon>
        <taxon>Metazoa</taxon>
        <taxon>Ecdysozoa</taxon>
        <taxon>Arthropoda</taxon>
        <taxon>Hexapoda</taxon>
        <taxon>Insecta</taxon>
        <taxon>Pterygota</taxon>
        <taxon>Neoptera</taxon>
        <taxon>Endopterygota</taxon>
        <taxon>Coleoptera</taxon>
        <taxon>Polyphaga</taxon>
        <taxon>Cucujiformia</taxon>
        <taxon>Chrysomeloidea</taxon>
        <taxon>Chrysomelidae</taxon>
        <taxon>Bruchinae</taxon>
        <taxon>Bruchini</taxon>
        <taxon>Acanthoscelides</taxon>
    </lineage>
</organism>
<feature type="transmembrane region" description="Helical" evidence="8">
    <location>
        <begin position="458"/>
        <end position="482"/>
    </location>
</feature>
<evidence type="ECO:0000256" key="5">
    <source>
        <dbReference type="ARBA" id="ARBA00023136"/>
    </source>
</evidence>
<dbReference type="Pfam" id="PF05478">
    <property type="entry name" value="Prominin"/>
    <property type="match status" value="1"/>
</dbReference>
<feature type="transmembrane region" description="Helical" evidence="8">
    <location>
        <begin position="20"/>
        <end position="37"/>
    </location>
</feature>
<feature type="compositionally biased region" description="Basic and acidic residues" evidence="7">
    <location>
        <begin position="906"/>
        <end position="922"/>
    </location>
</feature>
<evidence type="ECO:0000256" key="4">
    <source>
        <dbReference type="ARBA" id="ARBA00022989"/>
    </source>
</evidence>
<comment type="caution">
    <text evidence="9">The sequence shown here is derived from an EMBL/GenBank/DDBJ whole genome shotgun (WGS) entry which is preliminary data.</text>
</comment>
<keyword evidence="10" id="KW-1185">Reference proteome</keyword>
<feature type="transmembrane region" description="Helical" evidence="8">
    <location>
        <begin position="813"/>
        <end position="833"/>
    </location>
</feature>
<evidence type="ECO:0008006" key="11">
    <source>
        <dbReference type="Google" id="ProtNLM"/>
    </source>
</evidence>
<protein>
    <recommendedName>
        <fullName evidence="11">Prominin-like protein</fullName>
    </recommendedName>
</protein>
<feature type="region of interest" description="Disordered" evidence="7">
    <location>
        <begin position="865"/>
        <end position="952"/>
    </location>
</feature>
<proteinExistence type="inferred from homology"/>
<evidence type="ECO:0000256" key="7">
    <source>
        <dbReference type="SAM" id="MobiDB-lite"/>
    </source>
</evidence>
<comment type="subcellular location">
    <subcellularLocation>
        <location evidence="1">Membrane</location>
        <topology evidence="1">Multi-pass membrane protein</topology>
    </subcellularLocation>
</comment>
<feature type="transmembrane region" description="Helical" evidence="8">
    <location>
        <begin position="136"/>
        <end position="165"/>
    </location>
</feature>
<name>A0A9P0L8K2_ACAOB</name>
<dbReference type="InterPro" id="IPR008795">
    <property type="entry name" value="Prominin"/>
</dbReference>
<dbReference type="Proteomes" id="UP001152888">
    <property type="component" value="Unassembled WGS sequence"/>
</dbReference>
<dbReference type="PANTHER" id="PTHR22730">
    <property type="entry name" value="PROMININ PROM PROTEIN"/>
    <property type="match status" value="1"/>
</dbReference>
<evidence type="ECO:0000256" key="8">
    <source>
        <dbReference type="SAM" id="Phobius"/>
    </source>
</evidence>
<dbReference type="GO" id="GO:0016020">
    <property type="term" value="C:membrane"/>
    <property type="evidence" value="ECO:0007669"/>
    <property type="project" value="UniProtKB-SubCell"/>
</dbReference>
<dbReference type="EMBL" id="CAKOFQ010006998">
    <property type="protein sequence ID" value="CAH1986352.1"/>
    <property type="molecule type" value="Genomic_DNA"/>
</dbReference>
<feature type="compositionally biased region" description="Basic residues" evidence="7">
    <location>
        <begin position="870"/>
        <end position="882"/>
    </location>
</feature>
<keyword evidence="6" id="KW-0325">Glycoprotein</keyword>
<dbReference type="PANTHER" id="PTHR22730:SF1">
    <property type="entry name" value="PROMININ-LIKE PROTEIN"/>
    <property type="match status" value="1"/>
</dbReference>
<keyword evidence="4 8" id="KW-1133">Transmembrane helix</keyword>
<sequence length="952" mass="106824">MSARRKDGASTNADRAVLNYLHLAVTLAVLALAVHLGDGGFASSIDKITRNLDVALSDLSDDKIHYNPYNSTAHYVSDTAFNARGMAGLYNLTGKVMDGVLARNFLPKDLFIINHNPSGFSINQQALTFSTIIHSYWVILLVLISLVIVGVFLPICGLCFCCCRCAGKCGARTRPADKRRDLCRKVLLGAFLIALATGMLFCVVCAFASNQQLQDGINDFPKSMRNSSNDASTYINDTKRQASHLLVTNFAEFSDQFSDTLNKSEDYVMEQLTLLSNATAMTELQTFVKSIPKIQANLELLKQDTNSLRVSASQLNDAMRKVKADLLQTLQDCNTLPKCAELNNNISKLQTNIDFNKLPDVSQTIDKLKNLPLRDLSEAVDQGAKRLGGIKIEITTRLKNVLIETKNTVSKSNDTIQEKLKYVDDTVDSFQRQVDTNVEKVIQFTEKHLKEYGDYRNYGGLGISCVILLVTIFLALGLICGICGKRPDGYSDNCCNKGTGGQFLICAVMIMFIFGFVIAAVTIVALLGGLLTDRVVCYPLRNPESSTVLDVISDYTKSLSDHSDLKIDVKQMLIRCYRNETLYEVFELERKFSLEEIKQQFNLSKYIKDMQDNVNNIIDDDFYLLDETNRKTLEKLSDFDPGVDFGKFQDELKQNFTNLSLDEILDKLKEIVAILDDERYLQTKSELNLSILHIDTYNEKLLKPMNHTAYEAIETAIDLDESLRMNSSDFHTAIQTLMDEIISAEHVLKEKGSVLIQEVVQKFGDIISSQVNSYIDLLEQTIKHDFAKCGPLSNVVKSTLTATCDKILLPLNGFWVTLLLTLALFIPTIVVSVKLASLYQKYKPNGGYVETEYLYDAYADRDNIPLNSHGKQRGKKKAKKGRKYEDRPQNMGGEVVAREYAMGSHHQPDSRYGDMAPKHWEDFPNGGPPQYQRAPTEYERPPPYYYPASGEQ</sequence>
<feature type="transmembrane region" description="Helical" evidence="8">
    <location>
        <begin position="186"/>
        <end position="209"/>
    </location>
</feature>
<evidence type="ECO:0000256" key="2">
    <source>
        <dbReference type="ARBA" id="ARBA00006058"/>
    </source>
</evidence>